<evidence type="ECO:0000313" key="1">
    <source>
        <dbReference type="EMBL" id="HJA90031.1"/>
    </source>
</evidence>
<reference evidence="1" key="2">
    <citation type="submission" date="2021-04" db="EMBL/GenBank/DDBJ databases">
        <authorList>
            <person name="Gilroy R."/>
        </authorList>
    </citation>
    <scope>NUCLEOTIDE SEQUENCE</scope>
    <source>
        <strain evidence="1">CHK171-505</strain>
    </source>
</reference>
<sequence>MATIAEDVKKLLGGTQDEKLEVIERRTKSRLASILGVSEVPISFETIVYEVTVKRFNRIGNEGMQSYSQEGLSMAFPESDFAEYQGEIDDWLNAQEDDEGEVKRGRFRLY</sequence>
<dbReference type="Pfam" id="PF05135">
    <property type="entry name" value="Phage_connect_1"/>
    <property type="match status" value="1"/>
</dbReference>
<comment type="caution">
    <text evidence="1">The sequence shown here is derived from an EMBL/GenBank/DDBJ whole genome shotgun (WGS) entry which is preliminary data.</text>
</comment>
<name>A0A9D2KYG2_9LACT</name>
<reference evidence="1" key="1">
    <citation type="journal article" date="2021" name="PeerJ">
        <title>Extensive microbial diversity within the chicken gut microbiome revealed by metagenomics and culture.</title>
        <authorList>
            <person name="Gilroy R."/>
            <person name="Ravi A."/>
            <person name="Getino M."/>
            <person name="Pursley I."/>
            <person name="Horton D.L."/>
            <person name="Alikhan N.F."/>
            <person name="Baker D."/>
            <person name="Gharbi K."/>
            <person name="Hall N."/>
            <person name="Watson M."/>
            <person name="Adriaenssens E.M."/>
            <person name="Foster-Nyarko E."/>
            <person name="Jarju S."/>
            <person name="Secka A."/>
            <person name="Antonio M."/>
            <person name="Oren A."/>
            <person name="Chaudhuri R.R."/>
            <person name="La Ragione R."/>
            <person name="Hildebrand F."/>
            <person name="Pallen M.J."/>
        </authorList>
    </citation>
    <scope>NUCLEOTIDE SEQUENCE</scope>
    <source>
        <strain evidence="1">CHK171-505</strain>
    </source>
</reference>
<accession>A0A9D2KYG2</accession>
<protein>
    <submittedName>
        <fullName evidence="1">Phage head-tail connector protein</fullName>
    </submittedName>
</protein>
<dbReference type="EMBL" id="DWYW01000097">
    <property type="protein sequence ID" value="HJA90031.1"/>
    <property type="molecule type" value="Genomic_DNA"/>
</dbReference>
<evidence type="ECO:0000313" key="2">
    <source>
        <dbReference type="Proteomes" id="UP000886856"/>
    </source>
</evidence>
<proteinExistence type="predicted"/>
<gene>
    <name evidence="1" type="ORF">H9948_04485</name>
</gene>
<dbReference type="Proteomes" id="UP000886856">
    <property type="component" value="Unassembled WGS sequence"/>
</dbReference>
<dbReference type="AlphaFoldDB" id="A0A9D2KYG2"/>
<organism evidence="1 2">
    <name type="scientific">Candidatus Jeotgalibaca merdavium</name>
    <dbReference type="NCBI Taxonomy" id="2838627"/>
    <lineage>
        <taxon>Bacteria</taxon>
        <taxon>Bacillati</taxon>
        <taxon>Bacillota</taxon>
        <taxon>Bacilli</taxon>
        <taxon>Lactobacillales</taxon>
        <taxon>Carnobacteriaceae</taxon>
        <taxon>Jeotgalibaca</taxon>
    </lineage>
</organism>
<dbReference type="InterPro" id="IPR021146">
    <property type="entry name" value="Phage_gp6-like_head-tail"/>
</dbReference>